<evidence type="ECO:0000256" key="11">
    <source>
        <dbReference type="ARBA" id="ARBA00023230"/>
    </source>
</evidence>
<evidence type="ECO:0000313" key="16">
    <source>
        <dbReference type="EMBL" id="KAG9471236.1"/>
    </source>
</evidence>
<dbReference type="GO" id="GO:0000978">
    <property type="term" value="F:RNA polymerase II cis-regulatory region sequence-specific DNA binding"/>
    <property type="evidence" value="ECO:0007669"/>
    <property type="project" value="TreeGrafter"/>
</dbReference>
<dbReference type="InterPro" id="IPR046347">
    <property type="entry name" value="bZIP_sf"/>
</dbReference>
<dbReference type="PROSITE" id="PS00036">
    <property type="entry name" value="BZIP_BASIC"/>
    <property type="match status" value="1"/>
</dbReference>
<gene>
    <name evidence="16" type="ORF">GDO78_015413</name>
</gene>
<dbReference type="FunFam" id="1.20.5.170:FF:000041">
    <property type="entry name" value="Cyclic AMP-dependent transcription factor ATF-6 beta"/>
    <property type="match status" value="1"/>
</dbReference>
<dbReference type="Gene3D" id="1.20.5.170">
    <property type="match status" value="1"/>
</dbReference>
<feature type="compositionally biased region" description="Polar residues" evidence="14">
    <location>
        <begin position="508"/>
        <end position="517"/>
    </location>
</feature>
<keyword evidence="13" id="KW-0175">Coiled coil</keyword>
<dbReference type="GO" id="GO:0005634">
    <property type="term" value="C:nucleus"/>
    <property type="evidence" value="ECO:0007669"/>
    <property type="project" value="UniProtKB-SubCell"/>
</dbReference>
<feature type="domain" description="BZIP" evidence="15">
    <location>
        <begin position="174"/>
        <end position="237"/>
    </location>
</feature>
<evidence type="ECO:0000256" key="12">
    <source>
        <dbReference type="ARBA" id="ARBA00023242"/>
    </source>
</evidence>
<feature type="region of interest" description="Disordered" evidence="14">
    <location>
        <begin position="1"/>
        <end position="32"/>
    </location>
</feature>
<dbReference type="InterPro" id="IPR004827">
    <property type="entry name" value="bZIP"/>
</dbReference>
<evidence type="ECO:0000256" key="1">
    <source>
        <dbReference type="ARBA" id="ARBA00004123"/>
    </source>
</evidence>
<dbReference type="PANTHER" id="PTHR46164">
    <property type="entry name" value="ATF6, ISOFORM C"/>
    <property type="match status" value="1"/>
</dbReference>
<dbReference type="Proteomes" id="UP000770717">
    <property type="component" value="Unassembled WGS sequence"/>
</dbReference>
<feature type="region of interest" description="Disordered" evidence="14">
    <location>
        <begin position="276"/>
        <end position="310"/>
    </location>
</feature>
<evidence type="ECO:0000313" key="17">
    <source>
        <dbReference type="Proteomes" id="UP000770717"/>
    </source>
</evidence>
<protein>
    <recommendedName>
        <fullName evidence="15">BZIP domain-containing protein</fullName>
    </recommendedName>
</protein>
<keyword evidence="17" id="KW-1185">Reference proteome</keyword>
<evidence type="ECO:0000256" key="14">
    <source>
        <dbReference type="SAM" id="MobiDB-lite"/>
    </source>
</evidence>
<organism evidence="16 17">
    <name type="scientific">Eleutherodactylus coqui</name>
    <name type="common">Puerto Rican coqui</name>
    <dbReference type="NCBI Taxonomy" id="57060"/>
    <lineage>
        <taxon>Eukaryota</taxon>
        <taxon>Metazoa</taxon>
        <taxon>Chordata</taxon>
        <taxon>Craniata</taxon>
        <taxon>Vertebrata</taxon>
        <taxon>Euteleostomi</taxon>
        <taxon>Amphibia</taxon>
        <taxon>Batrachia</taxon>
        <taxon>Anura</taxon>
        <taxon>Neobatrachia</taxon>
        <taxon>Hyloidea</taxon>
        <taxon>Eleutherodactylidae</taxon>
        <taxon>Eleutherodactylinae</taxon>
        <taxon>Eleutherodactylus</taxon>
        <taxon>Eleutherodactylus</taxon>
    </lineage>
</organism>
<comment type="similarity">
    <text evidence="3">Belongs to the bZIP family. ATF subfamily.</text>
</comment>
<keyword evidence="7" id="KW-0805">Transcription regulation</keyword>
<comment type="subcellular location">
    <subcellularLocation>
        <location evidence="2">Endoplasmic reticulum membrane</location>
        <topology evidence="2">Single-pass membrane protein</topology>
    </subcellularLocation>
    <subcellularLocation>
        <location evidence="1">Nucleus</location>
    </subcellularLocation>
</comment>
<evidence type="ECO:0000256" key="6">
    <source>
        <dbReference type="ARBA" id="ARBA00022989"/>
    </source>
</evidence>
<dbReference type="EMBL" id="WNTK01000166">
    <property type="protein sequence ID" value="KAG9471235.1"/>
    <property type="molecule type" value="Genomic_DNA"/>
</dbReference>
<dbReference type="InterPro" id="IPR051882">
    <property type="entry name" value="ATF_bZIP_TF"/>
</dbReference>
<keyword evidence="4" id="KW-0812">Transmembrane</keyword>
<dbReference type="SUPFAM" id="SSF57959">
    <property type="entry name" value="Leucine zipper domain"/>
    <property type="match status" value="1"/>
</dbReference>
<dbReference type="CDD" id="cd14700">
    <property type="entry name" value="bZIP_ATF6"/>
    <property type="match status" value="1"/>
</dbReference>
<dbReference type="OrthoDB" id="644067at2759"/>
<keyword evidence="12" id="KW-0539">Nucleus</keyword>
<evidence type="ECO:0000259" key="15">
    <source>
        <dbReference type="PROSITE" id="PS50217"/>
    </source>
</evidence>
<dbReference type="Pfam" id="PF00170">
    <property type="entry name" value="bZIP_1"/>
    <property type="match status" value="1"/>
</dbReference>
<evidence type="ECO:0000256" key="8">
    <source>
        <dbReference type="ARBA" id="ARBA00023125"/>
    </source>
</evidence>
<comment type="caution">
    <text evidence="16">The sequence shown here is derived from an EMBL/GenBank/DDBJ whole genome shotgun (WGS) entry which is preliminary data.</text>
</comment>
<proteinExistence type="inferred from homology"/>
<evidence type="ECO:0000256" key="2">
    <source>
        <dbReference type="ARBA" id="ARBA00004389"/>
    </source>
</evidence>
<dbReference type="EMBL" id="WNTK01000166">
    <property type="protein sequence ID" value="KAG9471236.1"/>
    <property type="molecule type" value="Genomic_DNA"/>
</dbReference>
<accession>A0A8J6ELT8</accession>
<sequence>MSPVSLYSEASRSPRSPDQPEEKPIITIPLSKGNPSAKLRKLAPVVPKPSIQPKIMLVPTSTDIQSSSGIAPKRVILQPLTTLLPKPQPLVSVQATQPSGQQVLLTPSAIVQFPAPALVASQPVVTVNGRIPSLSAPSVNLLSHTAVHSGELSPVKPLLHTSLHTADCGADANLMRRQQRMIKNRESAFQSRRKKKEYMQGLEMRLRAALSENEKLKKENGSLQKLLEEVVSENQKLKVTAPKRRAVCLMMLAAFLIINFNPLSVLESNPGPFDVEVSQHRPSSRNLLEFSHGKTKDKETSSQDRSNEHHISTEKALMVMKEDPLIYIPPLPPPCRPNVNQTESLRLNQELRGWVHRHEVERTKSRRTPITHKARAVQKSDGKADTQLVTMQYTESSLKNPVNELQIYYSSPRSYQSFLEAIRRRGDTFYIVSFRRDHLLLPATNRNKTSRPKMSIILPSTNVNDNVINEQEHEVMMQIDCEVMDTQILHVKSATIPPFLREHRENQTNPFYNSGSSEHARVVSTISEAPL</sequence>
<evidence type="ECO:0000256" key="7">
    <source>
        <dbReference type="ARBA" id="ARBA00023015"/>
    </source>
</evidence>
<dbReference type="GO" id="GO:0030968">
    <property type="term" value="P:endoplasmic reticulum unfolded protein response"/>
    <property type="evidence" value="ECO:0007669"/>
    <property type="project" value="TreeGrafter"/>
</dbReference>
<dbReference type="GO" id="GO:0005789">
    <property type="term" value="C:endoplasmic reticulum membrane"/>
    <property type="evidence" value="ECO:0007669"/>
    <property type="project" value="UniProtKB-SubCell"/>
</dbReference>
<dbReference type="AlphaFoldDB" id="A0A8J6ELT8"/>
<dbReference type="PANTHER" id="PTHR46164:SF1">
    <property type="entry name" value="CYCLIC AMP-DEPENDENT TRANSCRIPTION FACTOR ATF-6 ALPHA"/>
    <property type="match status" value="1"/>
</dbReference>
<dbReference type="GO" id="GO:0000981">
    <property type="term" value="F:DNA-binding transcription factor activity, RNA polymerase II-specific"/>
    <property type="evidence" value="ECO:0007669"/>
    <property type="project" value="TreeGrafter"/>
</dbReference>
<evidence type="ECO:0000256" key="10">
    <source>
        <dbReference type="ARBA" id="ARBA00023163"/>
    </source>
</evidence>
<evidence type="ECO:0000256" key="13">
    <source>
        <dbReference type="SAM" id="Coils"/>
    </source>
</evidence>
<keyword evidence="6" id="KW-1133">Transmembrane helix</keyword>
<dbReference type="PROSITE" id="PS50217">
    <property type="entry name" value="BZIP"/>
    <property type="match status" value="1"/>
</dbReference>
<keyword evidence="9" id="KW-0472">Membrane</keyword>
<keyword evidence="11" id="KW-0834">Unfolded protein response</keyword>
<evidence type="ECO:0000256" key="3">
    <source>
        <dbReference type="ARBA" id="ARBA00009050"/>
    </source>
</evidence>
<keyword evidence="5" id="KW-0256">Endoplasmic reticulum</keyword>
<evidence type="ECO:0000256" key="9">
    <source>
        <dbReference type="ARBA" id="ARBA00023136"/>
    </source>
</evidence>
<keyword evidence="10" id="KW-0804">Transcription</keyword>
<dbReference type="SMART" id="SM00338">
    <property type="entry name" value="BRLZ"/>
    <property type="match status" value="1"/>
</dbReference>
<evidence type="ECO:0000256" key="5">
    <source>
        <dbReference type="ARBA" id="ARBA00022824"/>
    </source>
</evidence>
<feature type="region of interest" description="Disordered" evidence="14">
    <location>
        <begin position="508"/>
        <end position="531"/>
    </location>
</feature>
<name>A0A8J6ELT8_ELECQ</name>
<evidence type="ECO:0000256" key="4">
    <source>
        <dbReference type="ARBA" id="ARBA00022692"/>
    </source>
</evidence>
<feature type="coiled-coil region" evidence="13">
    <location>
        <begin position="199"/>
        <end position="236"/>
    </location>
</feature>
<reference evidence="16" key="1">
    <citation type="thesis" date="2020" institute="ProQuest LLC" country="789 East Eisenhower Parkway, Ann Arbor, MI, USA">
        <title>Comparative Genomics and Chromosome Evolution.</title>
        <authorList>
            <person name="Mudd A.B."/>
        </authorList>
    </citation>
    <scope>NUCLEOTIDE SEQUENCE</scope>
    <source>
        <strain evidence="16">HN-11 Male</strain>
        <tissue evidence="16">Kidney and liver</tissue>
    </source>
</reference>
<keyword evidence="8" id="KW-0238">DNA-binding</keyword>
<feature type="compositionally biased region" description="Basic and acidic residues" evidence="14">
    <location>
        <begin position="291"/>
        <end position="310"/>
    </location>
</feature>